<dbReference type="InterPro" id="IPR036390">
    <property type="entry name" value="WH_DNA-bd_sf"/>
</dbReference>
<gene>
    <name evidence="2" type="ORF">EDD27_10534</name>
</gene>
<sequence length="109" mass="11524">MVSIMLTAAGFYVLLALAGGAGHGYAVMRFVEEVSGGAVRLGPGTLYRTISRLVADGLVEESDDADPAAPHDARRRYYKLTPEGERAARAEAELMARMVSAAREAGLIA</sequence>
<protein>
    <submittedName>
        <fullName evidence="2">PadR family transcriptional regulator</fullName>
    </submittedName>
</protein>
<dbReference type="AlphaFoldDB" id="A0A438MQQ9"/>
<dbReference type="InterPro" id="IPR036388">
    <property type="entry name" value="WH-like_DNA-bd_sf"/>
</dbReference>
<proteinExistence type="predicted"/>
<dbReference type="Proteomes" id="UP000284824">
    <property type="component" value="Unassembled WGS sequence"/>
</dbReference>
<feature type="domain" description="Transcription regulator PadR N-terminal" evidence="1">
    <location>
        <begin position="13"/>
        <end position="89"/>
    </location>
</feature>
<reference evidence="2 3" key="1">
    <citation type="submission" date="2019-01" db="EMBL/GenBank/DDBJ databases">
        <title>Sequencing the genomes of 1000 actinobacteria strains.</title>
        <authorList>
            <person name="Klenk H.-P."/>
        </authorList>
    </citation>
    <scope>NUCLEOTIDE SEQUENCE [LARGE SCALE GENOMIC DNA]</scope>
    <source>
        <strain evidence="2 3">DSM 43925</strain>
    </source>
</reference>
<evidence type="ECO:0000313" key="3">
    <source>
        <dbReference type="Proteomes" id="UP000284824"/>
    </source>
</evidence>
<organism evidence="2 3">
    <name type="scientific">Nonomuraea polychroma</name>
    <dbReference type="NCBI Taxonomy" id="46176"/>
    <lineage>
        <taxon>Bacteria</taxon>
        <taxon>Bacillati</taxon>
        <taxon>Actinomycetota</taxon>
        <taxon>Actinomycetes</taxon>
        <taxon>Streptosporangiales</taxon>
        <taxon>Streptosporangiaceae</taxon>
        <taxon>Nonomuraea</taxon>
    </lineage>
</organism>
<keyword evidence="3" id="KW-1185">Reference proteome</keyword>
<dbReference type="Gene3D" id="1.10.10.10">
    <property type="entry name" value="Winged helix-like DNA-binding domain superfamily/Winged helix DNA-binding domain"/>
    <property type="match status" value="1"/>
</dbReference>
<dbReference type="InterPro" id="IPR005149">
    <property type="entry name" value="Tscrpt_reg_PadR_N"/>
</dbReference>
<dbReference type="Pfam" id="PF03551">
    <property type="entry name" value="PadR"/>
    <property type="match status" value="1"/>
</dbReference>
<accession>A0A438MQQ9</accession>
<name>A0A438MQQ9_9ACTN</name>
<dbReference type="EMBL" id="SAUN01000001">
    <property type="protein sequence ID" value="RVX47596.1"/>
    <property type="molecule type" value="Genomic_DNA"/>
</dbReference>
<dbReference type="PANTHER" id="PTHR33169:SF13">
    <property type="entry name" value="PADR-FAMILY TRANSCRIPTIONAL REGULATOR"/>
    <property type="match status" value="1"/>
</dbReference>
<evidence type="ECO:0000313" key="2">
    <source>
        <dbReference type="EMBL" id="RVX47596.1"/>
    </source>
</evidence>
<dbReference type="OrthoDB" id="122286at2"/>
<dbReference type="SUPFAM" id="SSF46785">
    <property type="entry name" value="Winged helix' DNA-binding domain"/>
    <property type="match status" value="1"/>
</dbReference>
<evidence type="ECO:0000259" key="1">
    <source>
        <dbReference type="Pfam" id="PF03551"/>
    </source>
</evidence>
<dbReference type="PANTHER" id="PTHR33169">
    <property type="entry name" value="PADR-FAMILY TRANSCRIPTIONAL REGULATOR"/>
    <property type="match status" value="1"/>
</dbReference>
<dbReference type="InterPro" id="IPR052509">
    <property type="entry name" value="Metal_resp_DNA-bind_regulator"/>
</dbReference>
<comment type="caution">
    <text evidence="2">The sequence shown here is derived from an EMBL/GenBank/DDBJ whole genome shotgun (WGS) entry which is preliminary data.</text>
</comment>